<organism evidence="5 6">
    <name type="scientific">Marinicrinis lubricantis</name>
    <dbReference type="NCBI Taxonomy" id="2086470"/>
    <lineage>
        <taxon>Bacteria</taxon>
        <taxon>Bacillati</taxon>
        <taxon>Bacillota</taxon>
        <taxon>Bacilli</taxon>
        <taxon>Bacillales</taxon>
        <taxon>Paenibacillaceae</taxon>
    </lineage>
</organism>
<evidence type="ECO:0000313" key="6">
    <source>
        <dbReference type="Proteomes" id="UP001596250"/>
    </source>
</evidence>
<dbReference type="InterPro" id="IPR000835">
    <property type="entry name" value="HTH_MarR-typ"/>
</dbReference>
<dbReference type="SUPFAM" id="SSF46785">
    <property type="entry name" value="Winged helix' DNA-binding domain"/>
    <property type="match status" value="1"/>
</dbReference>
<evidence type="ECO:0000259" key="4">
    <source>
        <dbReference type="PROSITE" id="PS50995"/>
    </source>
</evidence>
<keyword evidence="3" id="KW-0804">Transcription</keyword>
<sequence>MDIQSQPLTRMLSHIVKLHHYSVHLMMEHGEVYPGQPPLLLRLARQEGLSQNELAQQLRIKPATLTVALKRLEKHGVVLRKPDEKDQRISRVYLTDKGRQISQEVREALHQLEEVCFQDFSEEEKLQLRQFLNRIHDNLKDNEKKYSAPDSR</sequence>
<dbReference type="InterPro" id="IPR036390">
    <property type="entry name" value="WH_DNA-bd_sf"/>
</dbReference>
<accession>A0ABW1ITW6</accession>
<dbReference type="PRINTS" id="PR00598">
    <property type="entry name" value="HTHMARR"/>
</dbReference>
<name>A0ABW1ITW6_9BACL</name>
<dbReference type="SMART" id="SM00347">
    <property type="entry name" value="HTH_MARR"/>
    <property type="match status" value="1"/>
</dbReference>
<comment type="caution">
    <text evidence="5">The sequence shown here is derived from an EMBL/GenBank/DDBJ whole genome shotgun (WGS) entry which is preliminary data.</text>
</comment>
<dbReference type="InterPro" id="IPR011991">
    <property type="entry name" value="ArsR-like_HTH"/>
</dbReference>
<evidence type="ECO:0000256" key="3">
    <source>
        <dbReference type="ARBA" id="ARBA00023163"/>
    </source>
</evidence>
<dbReference type="CDD" id="cd00090">
    <property type="entry name" value="HTH_ARSR"/>
    <property type="match status" value="1"/>
</dbReference>
<dbReference type="Pfam" id="PF01047">
    <property type="entry name" value="MarR"/>
    <property type="match status" value="1"/>
</dbReference>
<protein>
    <submittedName>
        <fullName evidence="5">MarR family winged helix-turn-helix transcriptional regulator</fullName>
    </submittedName>
</protein>
<keyword evidence="2" id="KW-0238">DNA-binding</keyword>
<evidence type="ECO:0000256" key="2">
    <source>
        <dbReference type="ARBA" id="ARBA00023125"/>
    </source>
</evidence>
<dbReference type="InterPro" id="IPR036388">
    <property type="entry name" value="WH-like_DNA-bd_sf"/>
</dbReference>
<keyword evidence="1" id="KW-0805">Transcription regulation</keyword>
<dbReference type="PROSITE" id="PS50995">
    <property type="entry name" value="HTH_MARR_2"/>
    <property type="match status" value="1"/>
</dbReference>
<gene>
    <name evidence="5" type="ORF">ACFPXP_19270</name>
</gene>
<evidence type="ECO:0000313" key="5">
    <source>
        <dbReference type="EMBL" id="MFC5988549.1"/>
    </source>
</evidence>
<proteinExistence type="predicted"/>
<dbReference type="Gene3D" id="1.10.10.10">
    <property type="entry name" value="Winged helix-like DNA-binding domain superfamily/Winged helix DNA-binding domain"/>
    <property type="match status" value="1"/>
</dbReference>
<dbReference type="PANTHER" id="PTHR42756">
    <property type="entry name" value="TRANSCRIPTIONAL REGULATOR, MARR"/>
    <property type="match status" value="1"/>
</dbReference>
<dbReference type="Proteomes" id="UP001596250">
    <property type="component" value="Unassembled WGS sequence"/>
</dbReference>
<dbReference type="RefSeq" id="WP_379896023.1">
    <property type="nucleotide sequence ID" value="NZ_CBCSCT010000011.1"/>
</dbReference>
<keyword evidence="6" id="KW-1185">Reference proteome</keyword>
<reference evidence="6" key="1">
    <citation type="journal article" date="2019" name="Int. J. Syst. Evol. Microbiol.">
        <title>The Global Catalogue of Microorganisms (GCM) 10K type strain sequencing project: providing services to taxonomists for standard genome sequencing and annotation.</title>
        <authorList>
            <consortium name="The Broad Institute Genomics Platform"/>
            <consortium name="The Broad Institute Genome Sequencing Center for Infectious Disease"/>
            <person name="Wu L."/>
            <person name="Ma J."/>
        </authorList>
    </citation>
    <scope>NUCLEOTIDE SEQUENCE [LARGE SCALE GENOMIC DNA]</scope>
    <source>
        <strain evidence="6">CCM 8749</strain>
    </source>
</reference>
<dbReference type="EMBL" id="JBHSQV010000182">
    <property type="protein sequence ID" value="MFC5988549.1"/>
    <property type="molecule type" value="Genomic_DNA"/>
</dbReference>
<feature type="domain" description="HTH marR-type" evidence="4">
    <location>
        <begin position="5"/>
        <end position="137"/>
    </location>
</feature>
<evidence type="ECO:0000256" key="1">
    <source>
        <dbReference type="ARBA" id="ARBA00023015"/>
    </source>
</evidence>
<dbReference type="PANTHER" id="PTHR42756:SF1">
    <property type="entry name" value="TRANSCRIPTIONAL REPRESSOR OF EMRAB OPERON"/>
    <property type="match status" value="1"/>
</dbReference>